<organism evidence="1 2">
    <name type="scientific">Sphaerodactylus townsendi</name>
    <dbReference type="NCBI Taxonomy" id="933632"/>
    <lineage>
        <taxon>Eukaryota</taxon>
        <taxon>Metazoa</taxon>
        <taxon>Chordata</taxon>
        <taxon>Craniata</taxon>
        <taxon>Vertebrata</taxon>
        <taxon>Euteleostomi</taxon>
        <taxon>Lepidosauria</taxon>
        <taxon>Squamata</taxon>
        <taxon>Bifurcata</taxon>
        <taxon>Gekkota</taxon>
        <taxon>Sphaerodactylidae</taxon>
        <taxon>Sphaerodactylus</taxon>
    </lineage>
</organism>
<gene>
    <name evidence="1" type="ORF">K3G42_002601</name>
</gene>
<sequence>MAGEESAKLPGSFPGEALQAPVPEILGVSAVPPAPNAAVSSRQKPWKIPPPSPPCDEGTRTTMQPTEGRVSFEELAVYFTQEEWTSAGHVKCSKEFSKQGRGPQITKPDLISWLEEEEELFLVGCDEEQGLADGSLGVVQESANETKQLPLTKKEDTSSDVNEKFEDFHVLWKQLSLLDNKKALEIHISPTTAILGCDLSAPAGKLSV</sequence>
<evidence type="ECO:0000313" key="2">
    <source>
        <dbReference type="Proteomes" id="UP000827872"/>
    </source>
</evidence>
<keyword evidence="2" id="KW-1185">Reference proteome</keyword>
<name>A0ACB8EEZ7_9SAUR</name>
<comment type="caution">
    <text evidence="1">The sequence shown here is derived from an EMBL/GenBank/DDBJ whole genome shotgun (WGS) entry which is preliminary data.</text>
</comment>
<dbReference type="Proteomes" id="UP000827872">
    <property type="component" value="Linkage Group LG03"/>
</dbReference>
<dbReference type="EMBL" id="CM037616">
    <property type="protein sequence ID" value="KAH7991182.1"/>
    <property type="molecule type" value="Genomic_DNA"/>
</dbReference>
<accession>A0ACB8EEZ7</accession>
<evidence type="ECO:0000313" key="1">
    <source>
        <dbReference type="EMBL" id="KAH7991182.1"/>
    </source>
</evidence>
<protein>
    <submittedName>
        <fullName evidence="1">Uncharacterized protein</fullName>
    </submittedName>
</protein>
<proteinExistence type="predicted"/>
<reference evidence="1" key="1">
    <citation type="submission" date="2021-08" db="EMBL/GenBank/DDBJ databases">
        <title>The first chromosome-level gecko genome reveals the dynamic sex chromosomes of Neotropical dwarf geckos (Sphaerodactylidae: Sphaerodactylus).</title>
        <authorList>
            <person name="Pinto B.J."/>
            <person name="Keating S.E."/>
            <person name="Gamble T."/>
        </authorList>
    </citation>
    <scope>NUCLEOTIDE SEQUENCE</scope>
    <source>
        <strain evidence="1">TG3544</strain>
    </source>
</reference>